<organism evidence="2 3">
    <name type="scientific">Parabacteroides johnsonii</name>
    <dbReference type="NCBI Taxonomy" id="387661"/>
    <lineage>
        <taxon>Bacteria</taxon>
        <taxon>Pseudomonadati</taxon>
        <taxon>Bacteroidota</taxon>
        <taxon>Bacteroidia</taxon>
        <taxon>Bacteroidales</taxon>
        <taxon>Tannerellaceae</taxon>
        <taxon>Parabacteroides</taxon>
    </lineage>
</organism>
<keyword evidence="1" id="KW-1133">Transmembrane helix</keyword>
<dbReference type="EMBL" id="JAQPYX010000171">
    <property type="protein sequence ID" value="MDC7151183.1"/>
    <property type="molecule type" value="Genomic_DNA"/>
</dbReference>
<proteinExistence type="predicted"/>
<evidence type="ECO:0000313" key="3">
    <source>
        <dbReference type="Proteomes" id="UP001213646"/>
    </source>
</evidence>
<keyword evidence="1" id="KW-0812">Transmembrane</keyword>
<accession>A0AAW6ID43</accession>
<protein>
    <recommendedName>
        <fullName evidence="4">Tetratricopeptide repeat protein</fullName>
    </recommendedName>
</protein>
<evidence type="ECO:0008006" key="4">
    <source>
        <dbReference type="Google" id="ProtNLM"/>
    </source>
</evidence>
<dbReference type="AlphaFoldDB" id="A0AAW6ID43"/>
<feature type="transmembrane region" description="Helical" evidence="1">
    <location>
        <begin position="6"/>
        <end position="26"/>
    </location>
</feature>
<evidence type="ECO:0000256" key="1">
    <source>
        <dbReference type="SAM" id="Phobius"/>
    </source>
</evidence>
<keyword evidence="1" id="KW-0472">Membrane</keyword>
<dbReference type="RefSeq" id="WP_229091040.1">
    <property type="nucleotide sequence ID" value="NZ_CAKXGU010000182.1"/>
</dbReference>
<comment type="caution">
    <text evidence="2">The sequence shown here is derived from an EMBL/GenBank/DDBJ whole genome shotgun (WGS) entry which is preliminary data.</text>
</comment>
<dbReference type="Proteomes" id="UP001213646">
    <property type="component" value="Unassembled WGS sequence"/>
</dbReference>
<reference evidence="2" key="1">
    <citation type="submission" date="2023-01" db="EMBL/GenBank/DDBJ databases">
        <title>Exploring GABA producing Bacteroides strains toward improving mental health.</title>
        <authorList>
            <person name="Yousuf B."/>
            <person name="Bouhlel N.E."/>
            <person name="Mottawea W."/>
            <person name="Hammami R."/>
        </authorList>
    </citation>
    <scope>NUCLEOTIDE SEQUENCE</scope>
    <source>
        <strain evidence="2">UO.H1047</strain>
    </source>
</reference>
<sequence>MVEDPSPLLAQFLVMMCFAGVSLGLLNGIPFKRGITNDAANVRLMRKYPKSKKAMMVQLRVNAYIQEGIRIKDMPEEWLAWKDDIDYGEPMQLNVRLLQVGRLMDLGQMEEAYVALEEIARHRGEMIGLLAKEVVCELIYLDLVTGHNQWADTLYTKEIELYVRQYSALMSSKQRFLCAWALYKEQDREKALAIYENVVQKQTQYLLQGEVKMDIAMMEAMFHLV</sequence>
<evidence type="ECO:0000313" key="2">
    <source>
        <dbReference type="EMBL" id="MDC7151183.1"/>
    </source>
</evidence>
<name>A0AAW6ID43_9BACT</name>
<gene>
    <name evidence="2" type="ORF">PQG89_17515</name>
</gene>